<sequence length="95" mass="11075">MNAVCTGIFSDADQVFDVQIGVDRLFAFSDQIGFICFKTVHRTFILLRIYANSRDSQFSQCTKYTYRDFAAICNQNFFQYFHLANLLNSETFLIQ</sequence>
<reference evidence="1" key="1">
    <citation type="submission" date="2019-08" db="EMBL/GenBank/DDBJ databases">
        <authorList>
            <person name="Kucharzyk K."/>
            <person name="Murdoch R.W."/>
            <person name="Higgins S."/>
            <person name="Loffler F."/>
        </authorList>
    </citation>
    <scope>NUCLEOTIDE SEQUENCE</scope>
</reference>
<dbReference type="AlphaFoldDB" id="A0A645C2R6"/>
<organism evidence="1">
    <name type="scientific">bioreactor metagenome</name>
    <dbReference type="NCBI Taxonomy" id="1076179"/>
    <lineage>
        <taxon>unclassified sequences</taxon>
        <taxon>metagenomes</taxon>
        <taxon>ecological metagenomes</taxon>
    </lineage>
</organism>
<dbReference type="EMBL" id="VSSQ01024539">
    <property type="protein sequence ID" value="MPM72116.1"/>
    <property type="molecule type" value="Genomic_DNA"/>
</dbReference>
<gene>
    <name evidence="1" type="ORF">SDC9_119089</name>
</gene>
<accession>A0A645C2R6</accession>
<protein>
    <submittedName>
        <fullName evidence="1">Uncharacterized protein</fullName>
    </submittedName>
</protein>
<evidence type="ECO:0000313" key="1">
    <source>
        <dbReference type="EMBL" id="MPM72116.1"/>
    </source>
</evidence>
<name>A0A645C2R6_9ZZZZ</name>
<proteinExistence type="predicted"/>
<comment type="caution">
    <text evidence="1">The sequence shown here is derived from an EMBL/GenBank/DDBJ whole genome shotgun (WGS) entry which is preliminary data.</text>
</comment>